<comment type="similarity">
    <text evidence="15">Belongs to the TRAFAC class myosin-kinesin ATPase superfamily. Kinesin family.</text>
</comment>
<dbReference type="Pfam" id="PF00498">
    <property type="entry name" value="FHA"/>
    <property type="match status" value="1"/>
</dbReference>
<feature type="region of interest" description="Disordered" evidence="17">
    <location>
        <begin position="1712"/>
        <end position="1731"/>
    </location>
</feature>
<proteinExistence type="inferred from homology"/>
<dbReference type="InterPro" id="IPR008984">
    <property type="entry name" value="SMAD_FHA_dom_sf"/>
</dbReference>
<evidence type="ECO:0000256" key="5">
    <source>
        <dbReference type="ARBA" id="ARBA00022741"/>
    </source>
</evidence>
<evidence type="ECO:0000256" key="10">
    <source>
        <dbReference type="ARBA" id="ARBA00023242"/>
    </source>
</evidence>
<dbReference type="PANTHER" id="PTHR47117">
    <property type="entry name" value="STAR-RELATED LIPID TRANSFER PROTEIN 9"/>
    <property type="match status" value="1"/>
</dbReference>
<dbReference type="FunFam" id="2.60.200.20:FF:000005">
    <property type="entry name" value="Kinesin family member 16B"/>
    <property type="match status" value="1"/>
</dbReference>
<dbReference type="FunFam" id="3.30.530.20:FF:000022">
    <property type="entry name" value="StAR-related lipid transfer (START) domain-containing 9"/>
    <property type="match status" value="1"/>
</dbReference>
<feature type="region of interest" description="Disordered" evidence="17">
    <location>
        <begin position="1226"/>
        <end position="1266"/>
    </location>
</feature>
<dbReference type="InterPro" id="IPR027417">
    <property type="entry name" value="P-loop_NTPase"/>
</dbReference>
<feature type="compositionally biased region" description="Polar residues" evidence="17">
    <location>
        <begin position="4349"/>
        <end position="4365"/>
    </location>
</feature>
<dbReference type="GO" id="GO:0005737">
    <property type="term" value="C:cytoplasm"/>
    <property type="evidence" value="ECO:0007669"/>
    <property type="project" value="UniProtKB-ARBA"/>
</dbReference>
<feature type="domain" description="START" evidence="19">
    <location>
        <begin position="5061"/>
        <end position="5202"/>
    </location>
</feature>
<feature type="compositionally biased region" description="Polar residues" evidence="17">
    <location>
        <begin position="1023"/>
        <end position="1035"/>
    </location>
</feature>
<keyword evidence="3" id="KW-0963">Cytoplasm</keyword>
<dbReference type="GO" id="GO:0005524">
    <property type="term" value="F:ATP binding"/>
    <property type="evidence" value="ECO:0007669"/>
    <property type="project" value="UniProtKB-UniRule"/>
</dbReference>
<evidence type="ECO:0000313" key="20">
    <source>
        <dbReference type="EMBL" id="KAH1172450.1"/>
    </source>
</evidence>
<dbReference type="SUPFAM" id="SSF52540">
    <property type="entry name" value="P-loop containing nucleoside triphosphate hydrolases"/>
    <property type="match status" value="1"/>
</dbReference>
<comment type="subunit">
    <text evidence="11">Interacts with ATAD3A.</text>
</comment>
<dbReference type="SUPFAM" id="SSF49879">
    <property type="entry name" value="SMAD/FHA domain"/>
    <property type="match status" value="1"/>
</dbReference>
<evidence type="ECO:0000259" key="19">
    <source>
        <dbReference type="PROSITE" id="PS50848"/>
    </source>
</evidence>
<dbReference type="GO" id="GO:0008017">
    <property type="term" value="F:microtubule binding"/>
    <property type="evidence" value="ECO:0007669"/>
    <property type="project" value="InterPro"/>
</dbReference>
<feature type="region of interest" description="Disordered" evidence="17">
    <location>
        <begin position="1937"/>
        <end position="1962"/>
    </location>
</feature>
<dbReference type="GO" id="GO:0008289">
    <property type="term" value="F:lipid binding"/>
    <property type="evidence" value="ECO:0007669"/>
    <property type="project" value="InterPro"/>
</dbReference>
<dbReference type="InterPro" id="IPR019821">
    <property type="entry name" value="Kinesin_motor_CS"/>
</dbReference>
<keyword evidence="5 15" id="KW-0547">Nucleotide-binding</keyword>
<dbReference type="GO" id="GO:0005634">
    <property type="term" value="C:nucleus"/>
    <property type="evidence" value="ECO:0007669"/>
    <property type="project" value="UniProtKB-SubCell"/>
</dbReference>
<dbReference type="SMART" id="SM00129">
    <property type="entry name" value="KISc"/>
    <property type="match status" value="1"/>
</dbReference>
<evidence type="ECO:0000256" key="15">
    <source>
        <dbReference type="PROSITE-ProRule" id="PRU00283"/>
    </source>
</evidence>
<dbReference type="SUPFAM" id="SSF55961">
    <property type="entry name" value="Bet v1-like"/>
    <property type="match status" value="1"/>
</dbReference>
<feature type="compositionally biased region" description="Basic and acidic residues" evidence="17">
    <location>
        <begin position="1123"/>
        <end position="1134"/>
    </location>
</feature>
<protein>
    <recommendedName>
        <fullName evidence="13">StAR-related lipid transfer protein 9</fullName>
    </recommendedName>
    <alternativeName>
        <fullName evidence="14">START domain-containing protein 9</fullName>
    </alternativeName>
</protein>
<dbReference type="Pfam" id="PF01852">
    <property type="entry name" value="START"/>
    <property type="match status" value="1"/>
</dbReference>
<name>A0A9D3X4A4_9SAUR</name>
<keyword evidence="4" id="KW-0597">Phosphoprotein</keyword>
<evidence type="ECO:0000256" key="13">
    <source>
        <dbReference type="ARBA" id="ARBA00070248"/>
    </source>
</evidence>
<evidence type="ECO:0000256" key="12">
    <source>
        <dbReference type="ARBA" id="ARBA00057304"/>
    </source>
</evidence>
<feature type="compositionally biased region" description="Basic and acidic residues" evidence="17">
    <location>
        <begin position="1937"/>
        <end position="1949"/>
    </location>
</feature>
<evidence type="ECO:0000256" key="11">
    <source>
        <dbReference type="ARBA" id="ARBA00038673"/>
    </source>
</evidence>
<feature type="region of interest" description="Disordered" evidence="17">
    <location>
        <begin position="3382"/>
        <end position="3405"/>
    </location>
</feature>
<keyword evidence="9" id="KW-0206">Cytoskeleton</keyword>
<feature type="region of interest" description="Disordered" evidence="17">
    <location>
        <begin position="4255"/>
        <end position="4291"/>
    </location>
</feature>
<dbReference type="FunFam" id="3.40.850.10:FF:000021">
    <property type="entry name" value="kinesin-like protein KIF16B isoform X1"/>
    <property type="match status" value="1"/>
</dbReference>
<dbReference type="GO" id="GO:0007018">
    <property type="term" value="P:microtubule-based movement"/>
    <property type="evidence" value="ECO:0007669"/>
    <property type="project" value="InterPro"/>
</dbReference>
<feature type="region of interest" description="Disordered" evidence="17">
    <location>
        <begin position="4646"/>
        <end position="4670"/>
    </location>
</feature>
<feature type="region of interest" description="Disordered" evidence="17">
    <location>
        <begin position="1020"/>
        <end position="1043"/>
    </location>
</feature>
<dbReference type="Gene3D" id="3.40.850.10">
    <property type="entry name" value="Kinesin motor domain"/>
    <property type="match status" value="1"/>
</dbReference>
<keyword evidence="10" id="KW-0539">Nucleus</keyword>
<dbReference type="InterPro" id="IPR001752">
    <property type="entry name" value="Kinesin_motor_dom"/>
</dbReference>
<dbReference type="Proteomes" id="UP000827986">
    <property type="component" value="Unassembled WGS sequence"/>
</dbReference>
<feature type="region of interest" description="Disordered" evidence="17">
    <location>
        <begin position="2392"/>
        <end position="2411"/>
    </location>
</feature>
<feature type="compositionally biased region" description="Low complexity" evidence="17">
    <location>
        <begin position="1"/>
        <end position="26"/>
    </location>
</feature>
<feature type="coiled-coil region" evidence="16">
    <location>
        <begin position="838"/>
        <end position="865"/>
    </location>
</feature>
<dbReference type="PANTHER" id="PTHR47117:SF1">
    <property type="entry name" value="STAR-RELATED LIPID TRANSFER PROTEIN 9"/>
    <property type="match status" value="1"/>
</dbReference>
<feature type="domain" description="Kinesin motor" evidence="18">
    <location>
        <begin position="49"/>
        <end position="426"/>
    </location>
</feature>
<dbReference type="InterPro" id="IPR023393">
    <property type="entry name" value="START-like_dom_sf"/>
</dbReference>
<evidence type="ECO:0000313" key="21">
    <source>
        <dbReference type="Proteomes" id="UP000827986"/>
    </source>
</evidence>
<dbReference type="InterPro" id="IPR036961">
    <property type="entry name" value="Kinesin_motor_dom_sf"/>
</dbReference>
<evidence type="ECO:0000256" key="3">
    <source>
        <dbReference type="ARBA" id="ARBA00022490"/>
    </source>
</evidence>
<evidence type="ECO:0000256" key="9">
    <source>
        <dbReference type="ARBA" id="ARBA00023212"/>
    </source>
</evidence>
<keyword evidence="8 15" id="KW-0505">Motor protein</keyword>
<feature type="region of interest" description="Disordered" evidence="17">
    <location>
        <begin position="1"/>
        <end position="40"/>
    </location>
</feature>
<feature type="region of interest" description="Disordered" evidence="17">
    <location>
        <begin position="2286"/>
        <end position="2314"/>
    </location>
</feature>
<dbReference type="PROSITE" id="PS50067">
    <property type="entry name" value="KINESIN_MOTOR_2"/>
    <property type="match status" value="1"/>
</dbReference>
<organism evidence="20 21">
    <name type="scientific">Mauremys mutica</name>
    <name type="common">yellowpond turtle</name>
    <dbReference type="NCBI Taxonomy" id="74926"/>
    <lineage>
        <taxon>Eukaryota</taxon>
        <taxon>Metazoa</taxon>
        <taxon>Chordata</taxon>
        <taxon>Craniata</taxon>
        <taxon>Vertebrata</taxon>
        <taxon>Euteleostomi</taxon>
        <taxon>Archelosauria</taxon>
        <taxon>Testudinata</taxon>
        <taxon>Testudines</taxon>
        <taxon>Cryptodira</taxon>
        <taxon>Durocryptodira</taxon>
        <taxon>Testudinoidea</taxon>
        <taxon>Geoemydidae</taxon>
        <taxon>Geoemydinae</taxon>
        <taxon>Mauremys</taxon>
    </lineage>
</organism>
<evidence type="ECO:0000256" key="7">
    <source>
        <dbReference type="ARBA" id="ARBA00023054"/>
    </source>
</evidence>
<dbReference type="CDD" id="cd22731">
    <property type="entry name" value="FHA_KIF16A_STARD9"/>
    <property type="match status" value="1"/>
</dbReference>
<keyword evidence="7 16" id="KW-0175">Coiled coil</keyword>
<dbReference type="GO" id="GO:0005814">
    <property type="term" value="C:centriole"/>
    <property type="evidence" value="ECO:0007669"/>
    <property type="project" value="UniProtKB-SubCell"/>
</dbReference>
<evidence type="ECO:0000256" key="4">
    <source>
        <dbReference type="ARBA" id="ARBA00022553"/>
    </source>
</evidence>
<evidence type="ECO:0000256" key="8">
    <source>
        <dbReference type="ARBA" id="ARBA00023175"/>
    </source>
</evidence>
<feature type="compositionally biased region" description="Low complexity" evidence="17">
    <location>
        <begin position="4255"/>
        <end position="4281"/>
    </location>
</feature>
<comment type="function">
    <text evidence="12">Microtubule-dependent motor protein required for spindle pole assembly during mitosis. Required to stabilize the pericentriolar material (PCM).</text>
</comment>
<keyword evidence="21" id="KW-1185">Reference proteome</keyword>
<evidence type="ECO:0000256" key="14">
    <source>
        <dbReference type="ARBA" id="ARBA00079037"/>
    </source>
</evidence>
<dbReference type="Gene3D" id="3.30.530.20">
    <property type="match status" value="1"/>
</dbReference>
<feature type="region of interest" description="Disordered" evidence="17">
    <location>
        <begin position="2665"/>
        <end position="2689"/>
    </location>
</feature>
<comment type="subcellular location">
    <subcellularLocation>
        <location evidence="1">Cytoplasm</location>
        <location evidence="1">Cytoskeleton</location>
        <location evidence="1">Microtubule organizing center</location>
        <location evidence="1">Centrosome</location>
        <location evidence="1">Centriole</location>
    </subcellularLocation>
    <subcellularLocation>
        <location evidence="2">Nucleus</location>
    </subcellularLocation>
</comment>
<feature type="region of interest" description="Disordered" evidence="17">
    <location>
        <begin position="4032"/>
        <end position="4062"/>
    </location>
</feature>
<dbReference type="GO" id="GO:0003777">
    <property type="term" value="F:microtubule motor activity"/>
    <property type="evidence" value="ECO:0007669"/>
    <property type="project" value="InterPro"/>
</dbReference>
<feature type="region of interest" description="Disordered" evidence="17">
    <location>
        <begin position="1058"/>
        <end position="1134"/>
    </location>
</feature>
<dbReference type="Gene3D" id="2.60.200.20">
    <property type="match status" value="1"/>
</dbReference>
<feature type="coiled-coil region" evidence="16">
    <location>
        <begin position="4821"/>
        <end position="4867"/>
    </location>
</feature>
<dbReference type="PRINTS" id="PR00380">
    <property type="entry name" value="KINESINHEAVY"/>
</dbReference>
<feature type="compositionally biased region" description="Basic and acidic residues" evidence="17">
    <location>
        <begin position="4648"/>
        <end position="4662"/>
    </location>
</feature>
<feature type="compositionally biased region" description="Basic residues" evidence="17">
    <location>
        <begin position="4034"/>
        <end position="4043"/>
    </location>
</feature>
<dbReference type="EMBL" id="JAHDVG010000483">
    <property type="protein sequence ID" value="KAH1172450.1"/>
    <property type="molecule type" value="Genomic_DNA"/>
</dbReference>
<keyword evidence="6 15" id="KW-0067">ATP-binding</keyword>
<feature type="binding site" evidence="15">
    <location>
        <begin position="149"/>
        <end position="156"/>
    </location>
    <ligand>
        <name>ATP</name>
        <dbReference type="ChEBI" id="CHEBI:30616"/>
    </ligand>
</feature>
<gene>
    <name evidence="20" type="ORF">KIL84_008068</name>
</gene>
<feature type="compositionally biased region" description="Polar residues" evidence="17">
    <location>
        <begin position="4374"/>
        <end position="4389"/>
    </location>
</feature>
<dbReference type="PROSITE" id="PS50848">
    <property type="entry name" value="START"/>
    <property type="match status" value="1"/>
</dbReference>
<feature type="compositionally biased region" description="Polar residues" evidence="17">
    <location>
        <begin position="1722"/>
        <end position="1731"/>
    </location>
</feature>
<dbReference type="CDD" id="cd01365">
    <property type="entry name" value="KISc_KIF1A_KIF1B"/>
    <property type="match status" value="1"/>
</dbReference>
<dbReference type="InterPro" id="IPR002913">
    <property type="entry name" value="START_lipid-bd_dom"/>
</dbReference>
<dbReference type="InterPro" id="IPR000253">
    <property type="entry name" value="FHA_dom"/>
</dbReference>
<evidence type="ECO:0000259" key="18">
    <source>
        <dbReference type="PROSITE" id="PS50067"/>
    </source>
</evidence>
<evidence type="ECO:0000256" key="17">
    <source>
        <dbReference type="SAM" id="MobiDB-lite"/>
    </source>
</evidence>
<comment type="caution">
    <text evidence="20">The sequence shown here is derived from an EMBL/GenBank/DDBJ whole genome shotgun (WGS) entry which is preliminary data.</text>
</comment>
<evidence type="ECO:0000256" key="6">
    <source>
        <dbReference type="ARBA" id="ARBA00022840"/>
    </source>
</evidence>
<feature type="compositionally biased region" description="Basic and acidic residues" evidence="17">
    <location>
        <begin position="1083"/>
        <end position="1104"/>
    </location>
</feature>
<accession>A0A9D3X4A4</accession>
<reference evidence="20" key="1">
    <citation type="submission" date="2021-09" db="EMBL/GenBank/DDBJ databases">
        <title>The genome of Mauremys mutica provides insights into the evolution of semi-aquatic lifestyle.</title>
        <authorList>
            <person name="Gong S."/>
            <person name="Gao Y."/>
        </authorList>
    </citation>
    <scope>NUCLEOTIDE SEQUENCE</scope>
    <source>
        <strain evidence="20">MM-2020</strain>
        <tissue evidence="20">Muscle</tissue>
    </source>
</reference>
<dbReference type="Pfam" id="PF00225">
    <property type="entry name" value="Kinesin"/>
    <property type="match status" value="1"/>
</dbReference>
<sequence length="5202" mass="582305">MALGTAGSPGSRGAARVRGGRAAAGSDVTRDVGGGVSVSPPGLRRDMANVKVAVRVRPLSKRENAEGGRIIVEVDEKVAKVRNIKVDNRLEGPWDTREKIVAFGFDFCYWSVDPEDPKYASQEVVFQDLGTSVLSGAFKGYNICLFAYGQTGSGKTYTMMGTPASIGLTPRICEGIFSRHDDYSEQPTSCRVEVSFLEIYNERVRDLLKQSNQKKPYTLRVREHPETGPYVQGLSQHLVTDYKQAIGLLEEGIANRITAATHVHDASSRSHAIFTIQYTQAILENNLPSEIASKINLVDLAGSERADPSYCKDRITEGANINKSLVTLGIVISTLAQNSQMFSSCQSINSITSEGDNHVSSHSPGSVSGTRRQAYIPYRDSILTWLLKDSLGGNSKTIMIATISPASSSYNETMSTLRYASNAKNIINKPRVNEDANVKLIRELREEIDRLKTMLMSFELRNSSPSWSDDRDGNLTELVLQNEMKIEQLTKDWSDKWTDRKVIMEEYSVDINKEKAGVTIDSNLPHLMAVNDDILSTGVVLYHLREGTTKIGRCDSDQEQDIVLQGQWIERNHCIIDNKCGLVTLRPVQGAYCTVNGQEVTGACRLSQGGLVVLGKAHKFRFNHPAEAAILRQRRLISEASPVLSSKSLEWLDLDGDFTPSPPYIFSTLEKESQKHIGREECKHSAEMMSREIDSVHEEYKQKLRDQEAFHRERIQQQQLYIEDLKQQILAGQIKAERELEYDQALINQQIRENQQWLINEKKRLASLQPQQREFAVQTESKSYAEAEVQNTVDLEICPSLVEQNRKRLVQLELLRRYSLKKAERNIGRKKVKFQLERIVKKQKLLEAKRNLEQLEASYWLSEDNLKQSQVLNQNTTITSWDYKLQRRRKSLGSSSLQHRRHSFCNLYPPHVPIYSSFLKRETTSELSTSPNTYKCHKGNAPRKTLSLEYLPRTIKDNSRRDDHNDERYRSFATQRQLTKKQKTSLFGNEKGAEKDCSDSVITLHINKDNKKMEKLDDRLVQTEPQSQTSKNLSPDQLKKKGELETFITGTQVTKVKVLGDSSQPTGRQLEESEAQASHKKSRMDLRGDRQDSLPESFTKEVKKSIVRGKPPSGYLSQTARNLKREPKSSLPSHDRQLVEKQEFLMTATSVGNLNKINIQTPLRYIEKKWHSAEVLSVGISKTATDLLGNWQEDDENDFSDTDSSYSVDSLSCAYAKALTEQLKQEDSDRNKCITNPEDSESDDSQMSQDSLIEKENKAKKRSKKRFHKLVVHQEPVKIYKGRYDHHISPLVTSSTSRSGLAKTERSFSLDSLADGEEVLAEDLVEESKSDSSDEVPAEIFWRLQSPRSPAIQTEEYQKPGACDKDVKGTNYDLKQSSSFYLDTQTQSICNNTCKQPLKEMKVCFLEQEGSVDQRLNSTGGNSLTLTDALSSYDSKSEISSPRIAVPSFHKNLQFRGAHLSKLECWLKKDDLKQSAAEVSFVSGYKQLHSISHLSHGVNEINATFSSDGSEIPLPETTHFEIDENKVPESGSLLSKMVKENANSDENSVLESQDVRSLFVSSIGPSTSCVPISTFSAKCGYYEDVKSVHPKHKQLTVSSTYGSTVEHTQQYSCLKKTSMTDCLLPVSGKEEGSLPIIYPELPKDQDSKKISLISTPSPYVLQQRNDHGDSDLEDNFFRTIEKADMGNECDNLITESKTIDSNTRDASVNAATSGLSKGLSPDTASIPTVGTSSEKQGIYEKYGQLFAKEGTSTSRDEGFFLSDLSNKNRNTGIKKSYTLQTSVEQGENSAGKVGLLSYRGNNFESLQKMDYQQLSAGEITIDKDFSSERKPCHSGPATFPQDASYDQFTISIDTFQKELVCNTSRDILIETALEAPSFRDTEEYEQKEENPCSQNNCEIQRKFVLKNDFLESLQADNPESCLSLQVLGNTTLCPEPIRKESRESKEKHNLSSHPVGQERSSSKYRNLVVDELRYLNVNLNGKNTALSTAGTCEIRDESTSQSNSNEFYYDTAKTNLFLLASETEKYNTQMQDLTAINDICDTRSNLSIENNVEKSCCSGTNSNCLCTMCCLKSKEQKNNMYKKAEGPVGYDAAVLSDDTQTKNKSFPESREESESAFSCMVRSESDFSGEVLFVGGTSNYVKTNSGKVLEHNTVISDTAFQEGSPSVNNKSECTKKAADPEDEIILEETLVPYQSKKVNTTEEIAKLVNSVIKLESNILEIKARQTETEHNYSVVEAQCDIGERSRNNLENSSLVQRSKEPSDLVACKDHHEFYKKLHTTVLREEAEKEESGVYSGGGVGHTDESKTEEISDSCIQTSSFHENKRKANMKINYCSTETEAASKSIPSSVCSSSSDFSENTIGFLDTYEELKQTNRIIENVLNTKSIARTIPGSCGEENSLENGEKEQKNASSDTSEICITDCLVMAHENFFQENRVDGSITNSKMIGSEEQTNVKDHEMLVSTGRSELHTNLNVSFMQEIPALDQMYSDRDNSEKFIIESEVPERYFTASNLEEQDVLSVDTSGLTGGSHDAIEKKGKTGIMNKLVEDINNCDSSADDSAVTEKNVIRGKSGRLIKENSHTDKSSYTDYTDYGVSEDLDVNFIGNRPDNFESDPMRFIAQEKEKTHQINLVQMAKADVINKSLKTYNTSVFRTDKERKAFKENIESRELTASQNQNEVPPENKGSHQLTNNKLNEILKESHWVSKDCSRNDAKVSSVPNKQPLTPETIKSSEETQQCLLKVFPCQSVNHPLYFGINNSTEVVQNDPTVLRGHVKSFNSNAGTGVVLPYYETLMENDVHVGAPSTLNKERRDESLSDKMQNKDRDFLQTMIMQNKQKEGHFVLNNTSNYAVSGQFPDRDDINSTSSIAECHESIIVTSTQGARNNSVSLGRLDSPEDIIQNVSNSDAEHSTGLSVGGKSKVRFNSLDDIVQEGSMAASMAVSGPQTSDNENLLSSSMLKDNAMREKRKQSLPEVCSQKAFQNINISQKELAQCNQTEKCSAADYIKTDCRSNSERIPDVFGYQTEPSEIQAYGASRDLCVGYPDNSAVASETLLESINQPLWKNAHYDEHSARYNMNSCVSKYSAGLLKNSPATLPNVLVDSRECKIDAVCFGKTKYFESESVDLDVPILVSDDLSVNQKDDESKICSAVGERERTDTQHDEITKEVVGVDQKQEQSQDSFQICHGIKEKNLCLYPEDYIGSSGMKLPEKSLLTYQSLEKISNKETKSLTLCTVEDVPAYSTFKSSNNLSTFETSNLPEDSKSLKFRHLDDSLQDISLIDRLSSTFTNPHSLQERQEREFPRAFPKVSYPSLKMFSEYPLTADLGYNETSRYDVSHTTTSNCSAFDIVQMQESQSDDAVIFDQQPSASTSIVLSLTNEKGHLPIADTKSTSQGYPAEDGKSIHKSNSEQLNNETEVDKQPWDKVSLQQAFLENLRKVEDGVSMSSSLAVGDARRATLNKQENMRERISRNEKELHSNMEKVLPATDRKQRRTFLRKDPVENQTIAPSVFANELMDPQITISQNPCSGNISVDSRYMYNLYGGVCPTDNNAADPKETYHTASNFEINSCADLQDNWQVGHATEKDQSRANVSSGKDMVHCKNNACSNVDSPDNFQIVADNIMKIKRKTSKSEKQNLSVMKNENMSFKILPENSCLPPQEPKLVLLRNEKSYFTAQNTKHCKQDEQRNCLQNHILSAPAISAISDLEYTSEVSSKAHLSLYPASKSLQELNMSVEPPSPTEDDLHGIERFSKLESDNFILAKYKPRLQQRLVQTQRLANYDLKSSQNYGERSRGSNSLEPSAIHYSTALAHRAGRSMDIEAKKHSNNTSLPQCNEETIEELRDQPEETDLFLQDNKDAMHFSSSDINPYIHPWQQDGLCKIGWKQYVFGSASDVSCSQPPLSLDNHKVMRCSSVDNGLNSQNSPFHSHLSSYANAKVLSSTLSSIEDPQGWDDARQGFESTYSSDNSKHYVNVSSEILQTNPKSRISKFENPSEQPGNTSMQVDEIVLLYPSESETASKKTQGITCEQGTQTMATGRYKRQKRHRRSYTDVSARKQDASRSSFQRPSSWASMQNLSMHLSQLLHNTSELLGNLSQQNVLDNEQSAKINQRGIAEEIARAAMSDSCTQTTGDVGIQADISEHPQSKNKENLLQAKIKNELMKTQEVNVIVKVVGSDTVCRSQEKKDVGLTIQARTPESIEMRMQSMPDFNDSAANILGDSFMHLPSLARASTPILDFQKPPFSAQQNVAFGSPRVSPVVSSSLSSGQDESPCTVVSSSTSSTSQSPAHYTQDKRTVDESDIAVERKLCYKNTLLVDRASSPILTLSANPSNQVTCSKSICSIKGSVEHPLDTSSLLSNQKKQGSRSCSGFGTLEPHVDNSSQTETDNESTTSRNSKEVSKKSGSFSDKNTAKEFLGIGVSKELKENHRFTVDAHTTIRAKRLYHSSSTLEVSGHGEYLVDDLKEHVPMERSLHCMYVTRRGRGSSGRIRYDKTSGSSDASLIKNHSQASFVEECSHSPPNSDLLFNQEISTCWSSKTNADGSPEHQIEASSAQFHHSFWKNQNSCPFPLSKMSDMHVPLQDDDAASASASECNTEILLNENASLVKTHRPRSYSLRDLPLHNKFINWCGVKGSPPSSVISLTGSAADLQNQMEKKPVSKQGTETEGKSQPWESRTREIERLRRERAQIMSGIHLDMKQHPLTVELTEAKLNYGIGETDALLRILQNGTGEDLSSVPIKQQLYERHMKTIEALRKQREERLQSFRRTRSLSPQKHLSLMQTLDTNQRDLDLPSRRREYLQQLRRNVVENTRVQEPKRRISQYPSEIELLLRDYQRAREEAKTEIARARDKLRERAEQEKRRIREQIFSHLQKEEAKLKTLVSTSTLCTDSSLSLSSGPTSGYNSSNAATCAAGKLSKQEALISPGNAELPRGDTRGRSAIRNSQLYVLEQLQKNSACESSRVQPPLPSASISHRFSPGLTLSVSSSPTKEYQDLSKHILANAITEVMAACSKNLRNFYNCQAAAGWKYQCTEKEVLVYYKVFPSATKHGFLGAGVIERPLPNVWCMVKDPGKRHLYDKTINTAQVHKVMSHIQLVYLVSDTSLCYLKQPRDFCCITVEAKEENLSILAIQSIYDESMPRPCKEMVRGEILPSAWILEPDRINGKDITRVIYMAQVDLGAPAIPARLLSSIVKRQPLVIARLAHFFAS</sequence>
<evidence type="ECO:0000256" key="2">
    <source>
        <dbReference type="ARBA" id="ARBA00004123"/>
    </source>
</evidence>
<feature type="region of interest" description="Disordered" evidence="17">
    <location>
        <begin position="4349"/>
        <end position="4402"/>
    </location>
</feature>
<evidence type="ECO:0000256" key="16">
    <source>
        <dbReference type="SAM" id="Coils"/>
    </source>
</evidence>
<dbReference type="PROSITE" id="PS00411">
    <property type="entry name" value="KINESIN_MOTOR_1"/>
    <property type="match status" value="1"/>
</dbReference>
<evidence type="ECO:0000256" key="1">
    <source>
        <dbReference type="ARBA" id="ARBA00004114"/>
    </source>
</evidence>